<name>A0A2K3NJ13_TRIPR</name>
<reference evidence="1 2" key="1">
    <citation type="journal article" date="2014" name="Am. J. Bot.">
        <title>Genome assembly and annotation for red clover (Trifolium pratense; Fabaceae).</title>
        <authorList>
            <person name="Istvanek J."/>
            <person name="Jaros M."/>
            <person name="Krenek A."/>
            <person name="Repkova J."/>
        </authorList>
    </citation>
    <scope>NUCLEOTIDE SEQUENCE [LARGE SCALE GENOMIC DNA]</scope>
    <source>
        <strain evidence="2">cv. Tatra</strain>
        <tissue evidence="1">Young leaves</tissue>
    </source>
</reference>
<dbReference type="Proteomes" id="UP000236291">
    <property type="component" value="Unassembled WGS sequence"/>
</dbReference>
<dbReference type="AlphaFoldDB" id="A0A2K3NJ13"/>
<gene>
    <name evidence="1" type="ORF">L195_g026359</name>
</gene>
<reference evidence="1 2" key="2">
    <citation type="journal article" date="2017" name="Front. Plant Sci.">
        <title>Gene Classification and Mining of Molecular Markers Useful in Red Clover (Trifolium pratense) Breeding.</title>
        <authorList>
            <person name="Istvanek J."/>
            <person name="Dluhosova J."/>
            <person name="Dluhos P."/>
            <person name="Patkova L."/>
            <person name="Nedelnik J."/>
            <person name="Repkova J."/>
        </authorList>
    </citation>
    <scope>NUCLEOTIDE SEQUENCE [LARGE SCALE GENOMIC DNA]</scope>
    <source>
        <strain evidence="2">cv. Tatra</strain>
        <tissue evidence="1">Young leaves</tissue>
    </source>
</reference>
<accession>A0A2K3NJ13</accession>
<evidence type="ECO:0000313" key="2">
    <source>
        <dbReference type="Proteomes" id="UP000236291"/>
    </source>
</evidence>
<proteinExistence type="predicted"/>
<organism evidence="1 2">
    <name type="scientific">Trifolium pratense</name>
    <name type="common">Red clover</name>
    <dbReference type="NCBI Taxonomy" id="57577"/>
    <lineage>
        <taxon>Eukaryota</taxon>
        <taxon>Viridiplantae</taxon>
        <taxon>Streptophyta</taxon>
        <taxon>Embryophyta</taxon>
        <taxon>Tracheophyta</taxon>
        <taxon>Spermatophyta</taxon>
        <taxon>Magnoliopsida</taxon>
        <taxon>eudicotyledons</taxon>
        <taxon>Gunneridae</taxon>
        <taxon>Pentapetalae</taxon>
        <taxon>rosids</taxon>
        <taxon>fabids</taxon>
        <taxon>Fabales</taxon>
        <taxon>Fabaceae</taxon>
        <taxon>Papilionoideae</taxon>
        <taxon>50 kb inversion clade</taxon>
        <taxon>NPAAA clade</taxon>
        <taxon>Hologalegina</taxon>
        <taxon>IRL clade</taxon>
        <taxon>Trifolieae</taxon>
        <taxon>Trifolium</taxon>
    </lineage>
</organism>
<comment type="caution">
    <text evidence="1">The sequence shown here is derived from an EMBL/GenBank/DDBJ whole genome shotgun (WGS) entry which is preliminary data.</text>
</comment>
<evidence type="ECO:0000313" key="1">
    <source>
        <dbReference type="EMBL" id="PNY03036.1"/>
    </source>
</evidence>
<sequence>MKDFFQIFYVLFRLSLYHDDKSSWIQVDVTLVNLKHQLSQLNSHPHFDDSRRVVDVEYRRLSICSNGTIRLVHQHETSKRDDVRTMFSIFSQYSTKGSIDLDTTLVRSVKAIVQA</sequence>
<dbReference type="EMBL" id="ASHM01022125">
    <property type="protein sequence ID" value="PNY03036.1"/>
    <property type="molecule type" value="Genomic_DNA"/>
</dbReference>
<protein>
    <submittedName>
        <fullName evidence="1">Uncharacterized protein</fullName>
    </submittedName>
</protein>